<keyword evidence="5" id="KW-1185">Reference proteome</keyword>
<reference evidence="3" key="2">
    <citation type="submission" date="2004-02" db="EMBL/GenBank/DDBJ databases">
        <authorList>
            <consortium name="Genoscope"/>
            <consortium name="Whitehead Institute Centre for Genome Research"/>
        </authorList>
    </citation>
    <scope>NUCLEOTIDE SEQUENCE</scope>
</reference>
<dbReference type="InterPro" id="IPR029052">
    <property type="entry name" value="Metallo-depent_PP-like"/>
</dbReference>
<evidence type="ECO:0000313" key="3">
    <source>
        <dbReference type="EMBL" id="CAF93769.1"/>
    </source>
</evidence>
<dbReference type="Proteomes" id="UP000007303">
    <property type="component" value="Unassembled WGS sequence"/>
</dbReference>
<dbReference type="EMBL" id="CAAE01011405">
    <property type="protein sequence ID" value="CAF93769.1"/>
    <property type="molecule type" value="Genomic_DNA"/>
</dbReference>
<dbReference type="KEGG" id="tng:GSTEN00009566G001"/>
<evidence type="ECO:0000256" key="1">
    <source>
        <dbReference type="ARBA" id="ARBA00022801"/>
    </source>
</evidence>
<gene>
    <name evidence="3" type="ORF">GSTENG00009566001</name>
</gene>
<dbReference type="GO" id="GO:0005615">
    <property type="term" value="C:extracellular space"/>
    <property type="evidence" value="ECO:0007669"/>
    <property type="project" value="TreeGrafter"/>
</dbReference>
<evidence type="ECO:0000313" key="5">
    <source>
        <dbReference type="Proteomes" id="UP000007303"/>
    </source>
</evidence>
<reference evidence="4" key="3">
    <citation type="submission" date="2025-05" db="UniProtKB">
        <authorList>
            <consortium name="Ensembl"/>
        </authorList>
    </citation>
    <scope>IDENTIFICATION</scope>
</reference>
<dbReference type="SUPFAM" id="SSF56300">
    <property type="entry name" value="Metallo-dependent phosphatases"/>
    <property type="match status" value="1"/>
</dbReference>
<dbReference type="PANTHER" id="PTHR10340">
    <property type="entry name" value="SPHINGOMYELIN PHOSPHODIESTERASE"/>
    <property type="match status" value="1"/>
</dbReference>
<dbReference type="OMA" id="EAYGMET"/>
<dbReference type="Ensembl" id="ENSTNIT00000008180.1">
    <property type="protein sequence ID" value="ENSTNIP00000008018.1"/>
    <property type="gene ID" value="ENSTNIG00000005335.1"/>
</dbReference>
<keyword evidence="1" id="KW-0378">Hydrolase</keyword>
<dbReference type="PANTHER" id="PTHR10340:SF25">
    <property type="entry name" value="ACID SPHINGOMYELINASE-LIKE PHOSPHODIESTERASE 3B"/>
    <property type="match status" value="1"/>
</dbReference>
<name>Q4T013_TETNG</name>
<organism evidence="3">
    <name type="scientific">Tetraodon nigroviridis</name>
    <name type="common">Spotted green pufferfish</name>
    <name type="synonym">Chelonodon nigroviridis</name>
    <dbReference type="NCBI Taxonomy" id="99883"/>
    <lineage>
        <taxon>Eukaryota</taxon>
        <taxon>Metazoa</taxon>
        <taxon>Chordata</taxon>
        <taxon>Craniata</taxon>
        <taxon>Vertebrata</taxon>
        <taxon>Euteleostomi</taxon>
        <taxon>Actinopterygii</taxon>
        <taxon>Neopterygii</taxon>
        <taxon>Teleostei</taxon>
        <taxon>Neoteleostei</taxon>
        <taxon>Acanthomorphata</taxon>
        <taxon>Eupercaria</taxon>
        <taxon>Tetraodontiformes</taxon>
        <taxon>Tetradontoidea</taxon>
        <taxon>Tetraodontidae</taxon>
        <taxon>Tetraodon</taxon>
    </lineage>
</organism>
<feature type="non-terminal residue" evidence="3">
    <location>
        <position position="162"/>
    </location>
</feature>
<dbReference type="HOGENOM" id="CLU_1639367_0_0_1"/>
<sequence>GYYTENLLNRTGFRMLVLNTNLYYDQNKLNLNIKDPAGQHAWADWVLTEAANNKEKVYIIGHIPPGFFEKKRGKPWYTPKFNKMYLDLIQKHQSVIQGQFFGHHHTDSFRMFYSLEGFPISTMFLSPGVTPWKTTLPGVIDGANNPGIRIFEYDPQTLLVKV</sequence>
<accession>Q4T013</accession>
<proteinExistence type="predicted"/>
<protein>
    <submittedName>
        <fullName evidence="3">(spotted green pufferfish) hypothetical protein</fullName>
    </submittedName>
    <submittedName>
        <fullName evidence="4">Sphingomyelin phosphodiesterase acid like 3B</fullName>
    </submittedName>
</protein>
<evidence type="ECO:0000256" key="2">
    <source>
        <dbReference type="ARBA" id="ARBA00023180"/>
    </source>
</evidence>
<keyword evidence="2" id="KW-0325">Glycoprotein</keyword>
<dbReference type="GO" id="GO:0008081">
    <property type="term" value="F:phosphoric diester hydrolase activity"/>
    <property type="evidence" value="ECO:0007669"/>
    <property type="project" value="TreeGrafter"/>
</dbReference>
<evidence type="ECO:0000313" key="4">
    <source>
        <dbReference type="Ensembl" id="ENSTNIP00000008018.1"/>
    </source>
</evidence>
<feature type="non-terminal residue" evidence="3">
    <location>
        <position position="1"/>
    </location>
</feature>
<dbReference type="STRING" id="99883.ENSTNIP00000008018"/>
<dbReference type="OrthoDB" id="348678at2759"/>
<dbReference type="AlphaFoldDB" id="Q4T013"/>
<reference evidence="3 5" key="1">
    <citation type="journal article" date="2004" name="Nature">
        <title>Genome duplication in the teleost fish Tetraodon nigroviridis reveals the early vertebrate proto-karyotype.</title>
        <authorList>
            <person name="Jaillon O."/>
            <person name="Aury J.-M."/>
            <person name="Brunet F."/>
            <person name="Petit J.-L."/>
            <person name="Stange-Thomann N."/>
            <person name="Mauceli E."/>
            <person name="Bouneau L."/>
            <person name="Fischer C."/>
            <person name="Ozouf-Costaz C."/>
            <person name="Bernot A."/>
            <person name="Nicaud S."/>
            <person name="Jaffe D."/>
            <person name="Fisher S."/>
            <person name="Lutfalla G."/>
            <person name="Dossat C."/>
            <person name="Segurens B."/>
            <person name="Dasilva C."/>
            <person name="Salanoubat M."/>
            <person name="Levy M."/>
            <person name="Boudet N."/>
            <person name="Castellano S."/>
            <person name="Anthouard V."/>
            <person name="Jubin C."/>
            <person name="Castelli V."/>
            <person name="Katinka M."/>
            <person name="Vacherie B."/>
            <person name="Biemont C."/>
            <person name="Skalli Z."/>
            <person name="Cattolico L."/>
            <person name="Poulain J."/>
            <person name="De Berardinis V."/>
            <person name="Cruaud C."/>
            <person name="Duprat S."/>
            <person name="Brottier P."/>
            <person name="Coutanceau J.-P."/>
            <person name="Gouzy J."/>
            <person name="Parra G."/>
            <person name="Lardier G."/>
            <person name="Chapple C."/>
            <person name="McKernan K.J."/>
            <person name="McEwan P."/>
            <person name="Bosak S."/>
            <person name="Kellis M."/>
            <person name="Volff J.-N."/>
            <person name="Guigo R."/>
            <person name="Zody M.C."/>
            <person name="Mesirov J."/>
            <person name="Lindblad-Toh K."/>
            <person name="Birren B."/>
            <person name="Nusbaum C."/>
            <person name="Kahn D."/>
            <person name="Robinson-Rechavi M."/>
            <person name="Laudet V."/>
            <person name="Schachter V."/>
            <person name="Quetier F."/>
            <person name="Saurin W."/>
            <person name="Scarpelli C."/>
            <person name="Wincker P."/>
            <person name="Lander E.S."/>
            <person name="Weissenbach J."/>
            <person name="Roest Crollius H."/>
        </authorList>
    </citation>
    <scope>NUCLEOTIDE SEQUENCE [LARGE SCALE GENOMIC DNA]</scope>
</reference>
<dbReference type="GeneTree" id="ENSGT00950000183182"/>